<dbReference type="EMBL" id="CP125669">
    <property type="protein sequence ID" value="WHP06751.1"/>
    <property type="molecule type" value="Genomic_DNA"/>
</dbReference>
<accession>A0ABY8S5U1</accession>
<protein>
    <submittedName>
        <fullName evidence="1">Uncharacterized protein</fullName>
    </submittedName>
</protein>
<gene>
    <name evidence="1" type="ORF">QLH32_04575</name>
</gene>
<organism evidence="1 2">
    <name type="scientific">Acinetobacter corruptisaponis</name>
    <dbReference type="NCBI Taxonomy" id="3045147"/>
    <lineage>
        <taxon>Bacteria</taxon>
        <taxon>Pseudomonadati</taxon>
        <taxon>Pseudomonadota</taxon>
        <taxon>Gammaproteobacteria</taxon>
        <taxon>Moraxellales</taxon>
        <taxon>Moraxellaceae</taxon>
        <taxon>Acinetobacter</taxon>
    </lineage>
</organism>
<name>A0ABY8S5U1_9GAMM</name>
<dbReference type="RefSeq" id="WP_283268342.1">
    <property type="nucleotide sequence ID" value="NZ_CP125669.1"/>
</dbReference>
<sequence>MITFSNAVINDRLLALTRALDANSNPGKLLIYGGTAPVAGQSTSETLLCELTFPKPSAGNYSNKTLAINNPNPALALASGTVTWARLVDGSNAWVADCNAGGQGSNAVVQVQNENGELYAGGNVTVTLAQIAEV</sequence>
<dbReference type="Proteomes" id="UP001229836">
    <property type="component" value="Chromosome"/>
</dbReference>
<evidence type="ECO:0000313" key="2">
    <source>
        <dbReference type="Proteomes" id="UP001229836"/>
    </source>
</evidence>
<evidence type="ECO:0000313" key="1">
    <source>
        <dbReference type="EMBL" id="WHP06751.1"/>
    </source>
</evidence>
<keyword evidence="2" id="KW-1185">Reference proteome</keyword>
<proteinExistence type="predicted"/>
<reference evidence="1 2" key="1">
    <citation type="submission" date="2023-05" db="EMBL/GenBank/DDBJ databases">
        <title>The complete genome of Acinetobacter sp. nov KCTC 92772.</title>
        <authorList>
            <person name="Zhou G."/>
        </authorList>
    </citation>
    <scope>NUCLEOTIDE SEQUENCE [LARGE SCALE GENOMIC DNA]</scope>
    <source>
        <strain evidence="1 2">KCTC 92772</strain>
    </source>
</reference>